<feature type="region of interest" description="Disordered" evidence="1">
    <location>
        <begin position="1"/>
        <end position="22"/>
    </location>
</feature>
<dbReference type="RefSeq" id="WP_130749724.1">
    <property type="nucleotide sequence ID" value="NZ_SIPC01000001.1"/>
</dbReference>
<comment type="caution">
    <text evidence="2">The sequence shown here is derived from an EMBL/GenBank/DDBJ whole genome shotgun (WGS) entry which is preliminary data.</text>
</comment>
<dbReference type="Proteomes" id="UP000293652">
    <property type="component" value="Unassembled WGS sequence"/>
</dbReference>
<organism evidence="2 3">
    <name type="scientific">Rhizobium leguminosarum</name>
    <dbReference type="NCBI Taxonomy" id="384"/>
    <lineage>
        <taxon>Bacteria</taxon>
        <taxon>Pseudomonadati</taxon>
        <taxon>Pseudomonadota</taxon>
        <taxon>Alphaproteobacteria</taxon>
        <taxon>Hyphomicrobiales</taxon>
        <taxon>Rhizobiaceae</taxon>
        <taxon>Rhizobium/Agrobacterium group</taxon>
        <taxon>Rhizobium</taxon>
    </lineage>
</organism>
<name>A0A4V2IJ15_RHILE</name>
<dbReference type="AlphaFoldDB" id="A0A4V2IJ15"/>
<proteinExistence type="predicted"/>
<evidence type="ECO:0000313" key="3">
    <source>
        <dbReference type="Proteomes" id="UP000293652"/>
    </source>
</evidence>
<gene>
    <name evidence="2" type="ORF">ELI03_08790</name>
</gene>
<evidence type="ECO:0000256" key="1">
    <source>
        <dbReference type="SAM" id="MobiDB-lite"/>
    </source>
</evidence>
<evidence type="ECO:0000313" key="2">
    <source>
        <dbReference type="EMBL" id="TAX71826.1"/>
    </source>
</evidence>
<dbReference type="EMBL" id="SIPC01000001">
    <property type="protein sequence ID" value="TAX71826.1"/>
    <property type="molecule type" value="Genomic_DNA"/>
</dbReference>
<sequence length="65" mass="7328">MRNARRLSYKNEHEDKFDGFPPEAFDYDDDVTAEGVETMRKRAQGAIGAEEWVVVDGFGPNHPSA</sequence>
<reference evidence="2 3" key="1">
    <citation type="submission" date="2019-02" db="EMBL/GenBank/DDBJ databases">
        <title>The genomic architecture of introgression among sibling species of bacteria.</title>
        <authorList>
            <person name="Cavassim M.I.A."/>
            <person name="Moeskjaer S."/>
            <person name="Moslemi C."/>
            <person name="Fields B."/>
            <person name="Bachmann A."/>
            <person name="Vilhjalmsson B."/>
            <person name="Schierup M.H."/>
            <person name="Young J.P.W."/>
            <person name="Andersen S.U."/>
        </authorList>
    </citation>
    <scope>NUCLEOTIDE SEQUENCE [LARGE SCALE GENOMIC DNA]</scope>
    <source>
        <strain evidence="2 3">SM145A</strain>
    </source>
</reference>
<feature type="compositionally biased region" description="Basic and acidic residues" evidence="1">
    <location>
        <begin position="9"/>
        <end position="18"/>
    </location>
</feature>
<protein>
    <submittedName>
        <fullName evidence="2">Uncharacterized protein</fullName>
    </submittedName>
</protein>
<accession>A0A4V2IJ15</accession>